<evidence type="ECO:0000313" key="1">
    <source>
        <dbReference type="EMBL" id="AAT69488.1"/>
    </source>
</evidence>
<organism evidence="1 2">
    <name type="scientific">Alphaproteobacteria phage PhiJL001</name>
    <dbReference type="NCBI Taxonomy" id="2681607"/>
    <lineage>
        <taxon>Viruses</taxon>
        <taxon>Duplodnaviria</taxon>
        <taxon>Heunggongvirae</taxon>
        <taxon>Uroviricota</taxon>
        <taxon>Caudoviricetes</taxon>
        <taxon>Mesyanzhinovviridae</taxon>
        <taxon>Keylargovirus</taxon>
        <taxon>Keylargovirus JL001</taxon>
    </lineage>
</organism>
<name>Q5DN93_9CAUD</name>
<reference evidence="1 2" key="1">
    <citation type="journal article" date="2005" name="Appl. Environ. Microbiol.">
        <title>Genomic analysis of bacteriophage PhiJL001: insights into its interaction with a sponge-associated alpha-proteobacterium.</title>
        <authorList>
            <person name="Lohr J.E."/>
            <person name="Chen F."/>
            <person name="Hill R.T."/>
        </authorList>
    </citation>
    <scope>NUCLEOTIDE SEQUENCE</scope>
</reference>
<accession>Q5DN93</accession>
<dbReference type="KEGG" id="vg:3342381"/>
<dbReference type="Proteomes" id="UP000000993">
    <property type="component" value="Segment"/>
</dbReference>
<dbReference type="RefSeq" id="YP_223936.1">
    <property type="nucleotide sequence ID" value="NC_006938.1"/>
</dbReference>
<dbReference type="GeneID" id="3342381"/>
<protein>
    <submittedName>
        <fullName evidence="1">Gp12</fullName>
    </submittedName>
</protein>
<keyword evidence="2" id="KW-1185">Reference proteome</keyword>
<sequence length="165" mass="19310">MPIVTTHEKSPTEFSSFVVHMAQLNPSGFRQPGRRPGSTSLPELAMLGAGEVKLHELRPERSERSRWRRRMAELTRERVRVDQAQGLELRRNTMHGRNRRRHMRYIGLMTGYRQLVGQTAIVWLHPGRETVLAQFDERELVHPKTFKKLGYDKHEFHISDFEDAA</sequence>
<proteinExistence type="predicted"/>
<evidence type="ECO:0000313" key="2">
    <source>
        <dbReference type="Proteomes" id="UP000000993"/>
    </source>
</evidence>
<gene>
    <name evidence="1" type="ORF">JL001p12</name>
</gene>
<dbReference type="EMBL" id="AY576273">
    <property type="protein sequence ID" value="AAT69488.1"/>
    <property type="molecule type" value="Genomic_DNA"/>
</dbReference>